<gene>
    <name evidence="2" type="ORF">V5O48_001868</name>
</gene>
<comment type="caution">
    <text evidence="2">The sequence shown here is derived from an EMBL/GenBank/DDBJ whole genome shotgun (WGS) entry which is preliminary data.</text>
</comment>
<reference evidence="2 3" key="1">
    <citation type="submission" date="2024-02" db="EMBL/GenBank/DDBJ databases">
        <title>A draft genome for the cacao thread blight pathogen Marasmius crinis-equi.</title>
        <authorList>
            <person name="Cohen S.P."/>
            <person name="Baruah I.K."/>
            <person name="Amoako-Attah I."/>
            <person name="Bukari Y."/>
            <person name="Meinhardt L.W."/>
            <person name="Bailey B.A."/>
        </authorList>
    </citation>
    <scope>NUCLEOTIDE SEQUENCE [LARGE SCALE GENOMIC DNA]</scope>
    <source>
        <strain evidence="2 3">GH-76</strain>
    </source>
</reference>
<dbReference type="EMBL" id="JBAHYK010000038">
    <property type="protein sequence ID" value="KAL0580158.1"/>
    <property type="molecule type" value="Genomic_DNA"/>
</dbReference>
<feature type="region of interest" description="Disordered" evidence="1">
    <location>
        <begin position="386"/>
        <end position="405"/>
    </location>
</feature>
<evidence type="ECO:0000313" key="2">
    <source>
        <dbReference type="EMBL" id="KAL0580158.1"/>
    </source>
</evidence>
<feature type="region of interest" description="Disordered" evidence="1">
    <location>
        <begin position="90"/>
        <end position="111"/>
    </location>
</feature>
<feature type="region of interest" description="Disordered" evidence="1">
    <location>
        <begin position="440"/>
        <end position="459"/>
    </location>
</feature>
<keyword evidence="3" id="KW-1185">Reference proteome</keyword>
<accession>A0ABR3FXD1</accession>
<feature type="compositionally biased region" description="Basic and acidic residues" evidence="1">
    <location>
        <begin position="99"/>
        <end position="111"/>
    </location>
</feature>
<organism evidence="2 3">
    <name type="scientific">Marasmius crinis-equi</name>
    <dbReference type="NCBI Taxonomy" id="585013"/>
    <lineage>
        <taxon>Eukaryota</taxon>
        <taxon>Fungi</taxon>
        <taxon>Dikarya</taxon>
        <taxon>Basidiomycota</taxon>
        <taxon>Agaricomycotina</taxon>
        <taxon>Agaricomycetes</taxon>
        <taxon>Agaricomycetidae</taxon>
        <taxon>Agaricales</taxon>
        <taxon>Marasmiineae</taxon>
        <taxon>Marasmiaceae</taxon>
        <taxon>Marasmius</taxon>
    </lineage>
</organism>
<name>A0ABR3FXD1_9AGAR</name>
<dbReference type="Proteomes" id="UP001465976">
    <property type="component" value="Unassembled WGS sequence"/>
</dbReference>
<evidence type="ECO:0000313" key="3">
    <source>
        <dbReference type="Proteomes" id="UP001465976"/>
    </source>
</evidence>
<protein>
    <submittedName>
        <fullName evidence="2">Uncharacterized protein</fullName>
    </submittedName>
</protein>
<proteinExistence type="predicted"/>
<evidence type="ECO:0000256" key="1">
    <source>
        <dbReference type="SAM" id="MobiDB-lite"/>
    </source>
</evidence>
<sequence length="459" mass="51464">MAAFQYLPESFPSLLFDSRRREGGLYPHMVDVLSNMGKSALCNTNFNSDFFRRARVDNWSKNYGYHDSSNLEFTANVFGEVVGEQYGTLLGPDGNHYPGRPDEEPRPVTDRSSVKPVIVLAKPSLCDEVLGDYFHDQIVVFNDIRRADQIQEEEDNEQFDVKEIIRFKQGSSEPCFIALHGPLLYTVERDTSSNGKAPPRIMAKRRANGAPVRQPQVEPAVAQASQDEDIRHGRPLEEHELPGPEAVRVGAKYSPWVLPGYGGPKFDQRIARVIQADWRDGPGHLIPPWNTWQMLRPGTVIMATVVINVFVMPPVIRGRLHRKTYQALIKSLRILGRSDVPVEKPVADFNGQEYFVVSQHNNRDDPASSALRNLSYVDAVEDDGQLTDSSLTASSGGGRDNVLADTADMDHDIPEAGSSNTVETVTDNQQTANQEYLEDTEEQFVSNTRDRKGKRARRN</sequence>
<feature type="region of interest" description="Disordered" evidence="1">
    <location>
        <begin position="206"/>
        <end position="228"/>
    </location>
</feature>